<dbReference type="InterPro" id="IPR016181">
    <property type="entry name" value="Acyl_CoA_acyltransferase"/>
</dbReference>
<evidence type="ECO:0000256" key="1">
    <source>
        <dbReference type="ARBA" id="ARBA00004651"/>
    </source>
</evidence>
<evidence type="ECO:0000256" key="3">
    <source>
        <dbReference type="ARBA" id="ARBA00022692"/>
    </source>
</evidence>
<dbReference type="InterPro" id="IPR024320">
    <property type="entry name" value="LPG_synthase_C"/>
</dbReference>
<dbReference type="OrthoDB" id="4464389at2"/>
<comment type="subcellular location">
    <subcellularLocation>
        <location evidence="1">Cell membrane</location>
        <topology evidence="1">Multi-pass membrane protein</topology>
    </subcellularLocation>
</comment>
<evidence type="ECO:0000256" key="5">
    <source>
        <dbReference type="ARBA" id="ARBA00023136"/>
    </source>
</evidence>
<gene>
    <name evidence="6" type="ORF">RHRU231_740034</name>
</gene>
<sequence length="341" mass="37777">MTTTQDAAQHLARRDALAVLRDYARSSSAFLALNEGNRYFTVPGRTGFVAYRPVGRRYWIQFTGAVTPEHDRSAVDHAFAEAAKRAGKRVVAVQLERSDAERAAANGWVVNQFGSSYSIDLSAFSLRGRKFVKTRNMITRSRREGVTVREATPEQLTDPAFATRLDRLDAAWLRNKGRHVKGLRLMVGERGGEVQEQRRLFVAEAAGRIVAYISYSPVFGEKAGWLYDLTRRSPDAPPGVVEHIFAEAAQVLREDDAPWLHLGLTPFVGIDPDAALPGASRMLSTATGLIAKHGSAVYPAASQLAFKLKWRPTLVTPEYIAFPGRVRLRDLWSLARATNSL</sequence>
<dbReference type="AlphaFoldDB" id="A0A098BSB1"/>
<protein>
    <submittedName>
        <fullName evidence="6">Uncharacterized protein</fullName>
    </submittedName>
</protein>
<evidence type="ECO:0000313" key="6">
    <source>
        <dbReference type="EMBL" id="CDZ90591.1"/>
    </source>
</evidence>
<organism evidence="6 7">
    <name type="scientific">Rhodococcus ruber</name>
    <dbReference type="NCBI Taxonomy" id="1830"/>
    <lineage>
        <taxon>Bacteria</taxon>
        <taxon>Bacillati</taxon>
        <taxon>Actinomycetota</taxon>
        <taxon>Actinomycetes</taxon>
        <taxon>Mycobacteriales</taxon>
        <taxon>Nocardiaceae</taxon>
        <taxon>Rhodococcus</taxon>
    </lineage>
</organism>
<dbReference type="eggNOG" id="COG2898">
    <property type="taxonomic scope" value="Bacteria"/>
</dbReference>
<dbReference type="RefSeq" id="WP_082061329.1">
    <property type="nucleotide sequence ID" value="NZ_CP023714.1"/>
</dbReference>
<dbReference type="InterPro" id="IPR051211">
    <property type="entry name" value="PG_lysyltransferase"/>
</dbReference>
<evidence type="ECO:0000313" key="7">
    <source>
        <dbReference type="Proteomes" id="UP000042997"/>
    </source>
</evidence>
<dbReference type="PANTHER" id="PTHR34697:SF2">
    <property type="entry name" value="PHOSPHATIDYLGLYCEROL LYSYLTRANSFERASE"/>
    <property type="match status" value="1"/>
</dbReference>
<name>A0A098BSB1_9NOCA</name>
<keyword evidence="3" id="KW-0812">Transmembrane</keyword>
<dbReference type="GeneID" id="66834082"/>
<evidence type="ECO:0000256" key="2">
    <source>
        <dbReference type="ARBA" id="ARBA00022475"/>
    </source>
</evidence>
<evidence type="ECO:0000256" key="4">
    <source>
        <dbReference type="ARBA" id="ARBA00022989"/>
    </source>
</evidence>
<keyword evidence="2" id="KW-1003">Cell membrane</keyword>
<dbReference type="PANTHER" id="PTHR34697">
    <property type="entry name" value="PHOSPHATIDYLGLYCEROL LYSYLTRANSFERASE"/>
    <property type="match status" value="1"/>
</dbReference>
<keyword evidence="4" id="KW-1133">Transmembrane helix</keyword>
<dbReference type="GO" id="GO:0005886">
    <property type="term" value="C:plasma membrane"/>
    <property type="evidence" value="ECO:0007669"/>
    <property type="project" value="UniProtKB-SubCell"/>
</dbReference>
<dbReference type="Pfam" id="PF09924">
    <property type="entry name" value="LPG_synthase_C"/>
    <property type="match status" value="1"/>
</dbReference>
<keyword evidence="5" id="KW-0472">Membrane</keyword>
<reference evidence="6 7" key="1">
    <citation type="journal article" date="2014" name="Genome Announc.">
        <title>Draft Genome Sequence of Propane- and Butane-Oxidizing Actinobacterium Rhodococcus ruber IEGM 231.</title>
        <authorList>
            <person name="Ivshina I.B."/>
            <person name="Kuyukina M.S."/>
            <person name="Krivoruchko A.V."/>
            <person name="Barbe V."/>
            <person name="Fischer C."/>
        </authorList>
    </citation>
    <scope>NUCLEOTIDE SEQUENCE [LARGE SCALE GENOMIC DNA]</scope>
</reference>
<proteinExistence type="predicted"/>
<dbReference type="EMBL" id="CCSD01000088">
    <property type="protein sequence ID" value="CDZ90591.1"/>
    <property type="molecule type" value="Genomic_DNA"/>
</dbReference>
<dbReference type="Proteomes" id="UP000042997">
    <property type="component" value="Unassembled WGS sequence"/>
</dbReference>
<accession>A0A098BSB1</accession>
<dbReference type="GO" id="GO:0016755">
    <property type="term" value="F:aminoacyltransferase activity"/>
    <property type="evidence" value="ECO:0007669"/>
    <property type="project" value="TreeGrafter"/>
</dbReference>
<dbReference type="SUPFAM" id="SSF55729">
    <property type="entry name" value="Acyl-CoA N-acyltransferases (Nat)"/>
    <property type="match status" value="1"/>
</dbReference>
<dbReference type="GO" id="GO:0055091">
    <property type="term" value="P:phospholipid homeostasis"/>
    <property type="evidence" value="ECO:0007669"/>
    <property type="project" value="TreeGrafter"/>
</dbReference>